<feature type="compositionally biased region" description="Low complexity" evidence="3">
    <location>
        <begin position="117"/>
        <end position="130"/>
    </location>
</feature>
<dbReference type="RefSeq" id="WP_146352063.1">
    <property type="nucleotide sequence ID" value="NZ_VOBR01000008.1"/>
</dbReference>
<feature type="compositionally biased region" description="Polar residues" evidence="3">
    <location>
        <begin position="288"/>
        <end position="299"/>
    </location>
</feature>
<keyword evidence="2 4" id="KW-0378">Hydrolase</keyword>
<dbReference type="GO" id="GO:0009002">
    <property type="term" value="F:serine-type D-Ala-D-Ala carboxypeptidase activity"/>
    <property type="evidence" value="ECO:0007669"/>
    <property type="project" value="UniProtKB-EC"/>
</dbReference>
<gene>
    <name evidence="4" type="primary">dacB</name>
    <name evidence="4" type="ORF">FKR81_14280</name>
</gene>
<protein>
    <submittedName>
        <fullName evidence="4">D-alanyl-D-alanine carboxypeptidase/D-alanyl-D-alanine-endopeptidase</fullName>
        <ecNumber evidence="4">3.4.16.4</ecNumber>
    </submittedName>
</protein>
<feature type="compositionally biased region" description="Basic and acidic residues" evidence="3">
    <location>
        <begin position="97"/>
        <end position="114"/>
    </location>
</feature>
<feature type="region of interest" description="Disordered" evidence="3">
    <location>
        <begin position="1"/>
        <end position="341"/>
    </location>
</feature>
<reference evidence="4 5" key="1">
    <citation type="submission" date="2019-07" db="EMBL/GenBank/DDBJ databases">
        <title>Lentzea xizangensis sp. nov., isolated from Qinghai-Tibetan Plateau Soils.</title>
        <authorList>
            <person name="Huang J."/>
        </authorList>
    </citation>
    <scope>NUCLEOTIDE SEQUENCE [LARGE SCALE GENOMIC DNA]</scope>
    <source>
        <strain evidence="4 5">FXJ1.1311</strain>
    </source>
</reference>
<dbReference type="EMBL" id="VOBR01000008">
    <property type="protein sequence ID" value="TWP51388.1"/>
    <property type="molecule type" value="Genomic_DNA"/>
</dbReference>
<keyword evidence="4" id="KW-0645">Protease</keyword>
<dbReference type="Gene3D" id="3.40.710.10">
    <property type="entry name" value="DD-peptidase/beta-lactamase superfamily"/>
    <property type="match status" value="2"/>
</dbReference>
<dbReference type="SUPFAM" id="SSF56601">
    <property type="entry name" value="beta-lactamase/transpeptidase-like"/>
    <property type="match status" value="1"/>
</dbReference>
<dbReference type="NCBIfam" id="TIGR00666">
    <property type="entry name" value="PBP4"/>
    <property type="match status" value="1"/>
</dbReference>
<dbReference type="PRINTS" id="PR00922">
    <property type="entry name" value="DADACBPTASE3"/>
</dbReference>
<dbReference type="InterPro" id="IPR012338">
    <property type="entry name" value="Beta-lactam/transpept-like"/>
</dbReference>
<dbReference type="Proteomes" id="UP000316639">
    <property type="component" value="Unassembled WGS sequence"/>
</dbReference>
<dbReference type="GO" id="GO:0000270">
    <property type="term" value="P:peptidoglycan metabolic process"/>
    <property type="evidence" value="ECO:0007669"/>
    <property type="project" value="TreeGrafter"/>
</dbReference>
<comment type="similarity">
    <text evidence="1">Belongs to the peptidase S13 family.</text>
</comment>
<evidence type="ECO:0000256" key="1">
    <source>
        <dbReference type="ARBA" id="ARBA00006096"/>
    </source>
</evidence>
<feature type="compositionally biased region" description="Low complexity" evidence="3">
    <location>
        <begin position="156"/>
        <end position="174"/>
    </location>
</feature>
<comment type="caution">
    <text evidence="4">The sequence shown here is derived from an EMBL/GenBank/DDBJ whole genome shotgun (WGS) entry which is preliminary data.</text>
</comment>
<organism evidence="4 5">
    <name type="scientific">Lentzea tibetensis</name>
    <dbReference type="NCBI Taxonomy" id="2591470"/>
    <lineage>
        <taxon>Bacteria</taxon>
        <taxon>Bacillati</taxon>
        <taxon>Actinomycetota</taxon>
        <taxon>Actinomycetes</taxon>
        <taxon>Pseudonocardiales</taxon>
        <taxon>Pseudonocardiaceae</taxon>
        <taxon>Lentzea</taxon>
    </lineage>
</organism>
<evidence type="ECO:0000256" key="3">
    <source>
        <dbReference type="SAM" id="MobiDB-lite"/>
    </source>
</evidence>
<dbReference type="Pfam" id="PF02113">
    <property type="entry name" value="Peptidase_S13"/>
    <property type="match status" value="2"/>
</dbReference>
<dbReference type="PANTHER" id="PTHR30023">
    <property type="entry name" value="D-ALANYL-D-ALANINE CARBOXYPEPTIDASE"/>
    <property type="match status" value="1"/>
</dbReference>
<keyword evidence="5" id="KW-1185">Reference proteome</keyword>
<proteinExistence type="inferred from homology"/>
<dbReference type="AlphaFoldDB" id="A0A563EV13"/>
<dbReference type="InterPro" id="IPR000667">
    <property type="entry name" value="Peptidase_S13"/>
</dbReference>
<dbReference type="EC" id="3.4.16.4" evidence="4"/>
<dbReference type="GO" id="GO:0006508">
    <property type="term" value="P:proteolysis"/>
    <property type="evidence" value="ECO:0007669"/>
    <property type="project" value="InterPro"/>
</dbReference>
<evidence type="ECO:0000256" key="2">
    <source>
        <dbReference type="ARBA" id="ARBA00022801"/>
    </source>
</evidence>
<accession>A0A563EV13</accession>
<evidence type="ECO:0000313" key="4">
    <source>
        <dbReference type="EMBL" id="TWP51388.1"/>
    </source>
</evidence>
<sequence>MPDEPSWPTVDDDTPSQDVPEPPTVQVKRPPVESPTMRFPAGGVRKSQGGSGGGESVPPSGSRVDAGPGNLRTGAGPLLKPPPGVQPASPLFGGGRPSEHGPRRGGPKPEHGGSRPEQGGARQGEQAGQRAGEHGGQRQSDQGGQRSEHGGHRSEQGGQRLESSGQRQSEQGGQRLEHGGQRPGNGGPRPFDQGGQRPENGGPRPFDQRPENGGQRPFDRGRQPEHGQQSPEQGGQRPEFGGPRQLDQSGQPRLDGGPTRPMAQPPAAKLQQASPPGGPPGFILPAGTDSSGPSSQQQPKIGPHNSGAPDNSRTQPVGGNARKSPEADPEDTHAEPERIGTAEKRKRPWLVIGSQLAVAILGVGSILTYNAFSGPAAVTTQPPAPPAEVRPMVKTVDGKAPAPSASGIGKAFTGPAASGLLQPLTGAVIDPANNTVLWQQGAATPGTPASSLKILTAAAALLQLERTDQLTTKVVAGPEPGSVVLVGGGDVTLSSKPAGTTTVYPGAATLDDLAAKVTAKGPVTKVYVDLSRYAGDAMAPGWDPLDIAGGSIAPMVPIMMDGGRADPAKVVSPRSATPGQAVADAFAQRVGGAGATVGTAPAGAQVIAEVKSAPVEQLVDNLMQISDNLLAEAMSREVARATGNEQSFAGGMKAVKDVLAKNGFDVTGVDVYDASGLSARNKVPAKLLADILAAAAKPGLDDQRTAKLRPLLTALPVAGGSGTLAERYQNVAASGKGWVRAKTGTLTGVNSLAGVVVDKDGRLLVFAFMTASTGNTDDVRQALDVLAATLRGCGCS</sequence>
<feature type="compositionally biased region" description="Basic and acidic residues" evidence="3">
    <location>
        <begin position="146"/>
        <end position="155"/>
    </location>
</feature>
<evidence type="ECO:0000313" key="5">
    <source>
        <dbReference type="Proteomes" id="UP000316639"/>
    </source>
</evidence>
<dbReference type="PANTHER" id="PTHR30023:SF0">
    <property type="entry name" value="PENICILLIN-SENSITIVE CARBOXYPEPTIDASE A"/>
    <property type="match status" value="1"/>
</dbReference>
<feature type="compositionally biased region" description="Polar residues" evidence="3">
    <location>
        <begin position="308"/>
        <end position="317"/>
    </location>
</feature>
<name>A0A563EV13_9PSEU</name>
<dbReference type="OrthoDB" id="56883at2"/>
<keyword evidence="4" id="KW-0121">Carboxypeptidase</keyword>
<feature type="compositionally biased region" description="Basic and acidic residues" evidence="3">
    <location>
        <begin position="323"/>
        <end position="341"/>
    </location>
</feature>